<dbReference type="InterPro" id="IPR028082">
    <property type="entry name" value="Peripla_BP_I"/>
</dbReference>
<dbReference type="SUPFAM" id="SSF53822">
    <property type="entry name" value="Periplasmic binding protein-like I"/>
    <property type="match status" value="1"/>
</dbReference>
<organism evidence="6 7">
    <name type="scientific">Bradyrhizobium denitrificans</name>
    <dbReference type="NCBI Taxonomy" id="2734912"/>
    <lineage>
        <taxon>Bacteria</taxon>
        <taxon>Pseudomonadati</taxon>
        <taxon>Pseudomonadota</taxon>
        <taxon>Alphaproteobacteria</taxon>
        <taxon>Hyphomicrobiales</taxon>
        <taxon>Nitrobacteraceae</taxon>
        <taxon>Bradyrhizobium</taxon>
    </lineage>
</organism>
<keyword evidence="2 4" id="KW-0732">Signal</keyword>
<dbReference type="Proteomes" id="UP001314635">
    <property type="component" value="Unassembled WGS sequence"/>
</dbReference>
<dbReference type="Pfam" id="PF13458">
    <property type="entry name" value="Peripla_BP_6"/>
    <property type="match status" value="1"/>
</dbReference>
<feature type="chain" id="PRO_5046189213" evidence="4">
    <location>
        <begin position="24"/>
        <end position="519"/>
    </location>
</feature>
<proteinExistence type="inferred from homology"/>
<protein>
    <submittedName>
        <fullName evidence="6">ABC transporter substrate-binding protein</fullName>
    </submittedName>
</protein>
<evidence type="ECO:0000313" key="7">
    <source>
        <dbReference type="Proteomes" id="UP001314635"/>
    </source>
</evidence>
<dbReference type="InterPro" id="IPR028081">
    <property type="entry name" value="Leu-bd"/>
</dbReference>
<evidence type="ECO:0000256" key="2">
    <source>
        <dbReference type="ARBA" id="ARBA00022729"/>
    </source>
</evidence>
<accession>A0ABS5G7X3</accession>
<evidence type="ECO:0000259" key="5">
    <source>
        <dbReference type="Pfam" id="PF13458"/>
    </source>
</evidence>
<name>A0ABS5G7X3_9BRAD</name>
<feature type="domain" description="Leucine-binding protein" evidence="5">
    <location>
        <begin position="156"/>
        <end position="511"/>
    </location>
</feature>
<dbReference type="Gene3D" id="3.40.50.2300">
    <property type="match status" value="2"/>
</dbReference>
<dbReference type="PANTHER" id="PTHR47235">
    <property type="entry name" value="BLR6548 PROTEIN"/>
    <property type="match status" value="1"/>
</dbReference>
<evidence type="ECO:0000256" key="3">
    <source>
        <dbReference type="SAM" id="MobiDB-lite"/>
    </source>
</evidence>
<comment type="caution">
    <text evidence="6">The sequence shown here is derived from an EMBL/GenBank/DDBJ whole genome shotgun (WGS) entry which is preliminary data.</text>
</comment>
<feature type="compositionally biased region" description="Low complexity" evidence="3">
    <location>
        <begin position="130"/>
        <end position="142"/>
    </location>
</feature>
<sequence length="519" mass="55515">MTVRWSVLLLGTCFLLPAAPALAAVSPDVVRDLASRVGPVIGQAATCPAIAQGRVQTIIDQFGEVIRQAASTTTERDLLIRSFNSSIAEGRGRIASAQVNCQTAERQLSELERSLSQQPSAAPTMSLTLAPSSAAAATQPTANLPPPLPHGVSDTEIRFGTVIPFSGVRKESARQMKLGIETAFNRVNDAGGINGRKLRLIAADDAYDPTRTLAAMTQLYEKDKVFGFIGNMGTANNAVAIPYALERRALFFAPYSGSAVVRRDPPDRYVFNYRASYAEETAAIVHYLMKVKRIPAKQIAVFAQNDAYGDDGANGVAKAFRALGITDPIIRYGFPRGTLEVDDAVGKLKAQTKPPIKAVIMIATDRAAAKFIEKTHEAAPGLIYANISAVGSSSLAAELKLLGTKYTNGVIVTQGVPSVAGYSSLVLDYKNALDKYFPGEAPDYTSLEGFISASILIQALKQTTPLDTERLVDTLESMKSIDLGLGSTLSFGRAEHQASHKIWGTALDETGTYQAIELE</sequence>
<evidence type="ECO:0000256" key="1">
    <source>
        <dbReference type="ARBA" id="ARBA00010062"/>
    </source>
</evidence>
<dbReference type="RefSeq" id="WP_172237106.1">
    <property type="nucleotide sequence ID" value="NZ_JABFDP010000014.1"/>
</dbReference>
<feature type="signal peptide" evidence="4">
    <location>
        <begin position="1"/>
        <end position="23"/>
    </location>
</feature>
<dbReference type="EMBL" id="JAFCLK010000011">
    <property type="protein sequence ID" value="MBR1136741.1"/>
    <property type="molecule type" value="Genomic_DNA"/>
</dbReference>
<reference evidence="7" key="1">
    <citation type="journal article" date="2021" name="ISME J.">
        <title>Evolutionary origin and ecological implication of a unique nif island in free-living Bradyrhizobium lineages.</title>
        <authorList>
            <person name="Tao J."/>
        </authorList>
    </citation>
    <scope>NUCLEOTIDE SEQUENCE [LARGE SCALE GENOMIC DNA]</scope>
    <source>
        <strain evidence="7">SZCCT0094</strain>
    </source>
</reference>
<gene>
    <name evidence="6" type="ORF">JQ619_13265</name>
</gene>
<comment type="similarity">
    <text evidence="1">Belongs to the leucine-binding protein family.</text>
</comment>
<dbReference type="PANTHER" id="PTHR47235:SF1">
    <property type="entry name" value="BLR6548 PROTEIN"/>
    <property type="match status" value="1"/>
</dbReference>
<dbReference type="CDD" id="cd19978">
    <property type="entry name" value="PBP1_ABC_ligand_binding-like"/>
    <property type="match status" value="1"/>
</dbReference>
<keyword evidence="7" id="KW-1185">Reference proteome</keyword>
<evidence type="ECO:0000256" key="4">
    <source>
        <dbReference type="SAM" id="SignalP"/>
    </source>
</evidence>
<evidence type="ECO:0000313" key="6">
    <source>
        <dbReference type="EMBL" id="MBR1136741.1"/>
    </source>
</evidence>
<feature type="region of interest" description="Disordered" evidence="3">
    <location>
        <begin position="130"/>
        <end position="151"/>
    </location>
</feature>